<dbReference type="Gene3D" id="3.30.160.100">
    <property type="entry name" value="Ribosome hibernation promotion factor-like"/>
    <property type="match status" value="1"/>
</dbReference>
<keyword evidence="2" id="KW-1185">Reference proteome</keyword>
<evidence type="ECO:0000313" key="2">
    <source>
        <dbReference type="Proteomes" id="UP000594042"/>
    </source>
</evidence>
<dbReference type="Pfam" id="PF02482">
    <property type="entry name" value="Ribosomal_S30AE"/>
    <property type="match status" value="1"/>
</dbReference>
<accession>A0A7G1HYX7</accession>
<name>A0A7G1HYX7_9BACT</name>
<dbReference type="Proteomes" id="UP000594042">
    <property type="component" value="Chromosome"/>
</dbReference>
<sequence>MEIRIQAIHFDASTQLESFIQKKVVKLSQYYDDIIAAEVTLKVVKPETAQNKEAGIKLLVPKTDDIFSCKIADTFEEAVDLAVDALVKQLQKMKEKSRIK</sequence>
<dbReference type="CDD" id="cd00552">
    <property type="entry name" value="RaiA"/>
    <property type="match status" value="1"/>
</dbReference>
<protein>
    <submittedName>
        <fullName evidence="1">RNA polymerase subunit sigma-54</fullName>
    </submittedName>
</protein>
<reference evidence="2" key="1">
    <citation type="submission" date="2020-07" db="EMBL/GenBank/DDBJ databases">
        <title>Complete genome sequencing of Coprobacter sp. strain 2CBH44.</title>
        <authorList>
            <person name="Sakamoto M."/>
            <person name="Murakami T."/>
            <person name="Mori H."/>
        </authorList>
    </citation>
    <scope>NUCLEOTIDE SEQUENCE [LARGE SCALE GENOMIC DNA]</scope>
    <source>
        <strain evidence="2">2CBH44</strain>
    </source>
</reference>
<organism evidence="1 2">
    <name type="scientific">Coprobacter secundus subsp. similis</name>
    <dbReference type="NCBI Taxonomy" id="2751153"/>
    <lineage>
        <taxon>Bacteria</taxon>
        <taxon>Pseudomonadati</taxon>
        <taxon>Bacteroidota</taxon>
        <taxon>Bacteroidia</taxon>
        <taxon>Bacteroidales</taxon>
        <taxon>Barnesiellaceae</taxon>
        <taxon>Coprobacter</taxon>
    </lineage>
</organism>
<dbReference type="AlphaFoldDB" id="A0A7G1HYX7"/>
<evidence type="ECO:0000313" key="1">
    <source>
        <dbReference type="EMBL" id="BCI64233.1"/>
    </source>
</evidence>
<dbReference type="SUPFAM" id="SSF69754">
    <property type="entry name" value="Ribosome binding protein Y (YfiA homologue)"/>
    <property type="match status" value="1"/>
</dbReference>
<gene>
    <name evidence="1" type="ORF">Cop2CBH44_25860</name>
</gene>
<proteinExistence type="predicted"/>
<dbReference type="NCBIfam" id="TIGR00741">
    <property type="entry name" value="yfiA"/>
    <property type="match status" value="1"/>
</dbReference>
<dbReference type="EMBL" id="AP023322">
    <property type="protein sequence ID" value="BCI64233.1"/>
    <property type="molecule type" value="Genomic_DNA"/>
</dbReference>
<dbReference type="RefSeq" id="WP_021929539.1">
    <property type="nucleotide sequence ID" value="NZ_AP023322.1"/>
</dbReference>
<dbReference type="InterPro" id="IPR036567">
    <property type="entry name" value="RHF-like"/>
</dbReference>
<dbReference type="KEGG" id="copr:Cop2CBH44_25860"/>
<dbReference type="InterPro" id="IPR003489">
    <property type="entry name" value="RHF/RaiA"/>
</dbReference>